<dbReference type="RefSeq" id="WP_096800154.1">
    <property type="nucleotide sequence ID" value="NZ_CP023564.1"/>
</dbReference>
<dbReference type="PANTHER" id="PTHR30466:SF1">
    <property type="entry name" value="FMN REDUCTASE (NADH) RUTF"/>
    <property type="match status" value="1"/>
</dbReference>
<protein>
    <recommendedName>
        <fullName evidence="2">Flavin reductase like domain-containing protein</fullName>
    </recommendedName>
</protein>
<evidence type="ECO:0000313" key="3">
    <source>
        <dbReference type="EMBL" id="ATG55694.1"/>
    </source>
</evidence>
<feature type="domain" description="Flavin reductase like" evidence="2">
    <location>
        <begin position="12"/>
        <end position="159"/>
    </location>
</feature>
<sequence length="161" mass="17117">MPVDQDEYRRLSDLLAVGVAVASTRQGPHDVLVTVDSYLDLSYDPPTMLIALYGMSRAAEAVEEAGHVCLTLLSDDQQHLADRFGTPGAPLQGMLGGLEVTRTADGDAILPGALAHFALRIDQAVDAATHRLLIGGVVEMGEGRPDADPAVRFAGEKRSLR</sequence>
<keyword evidence="4" id="KW-1185">Reference proteome</keyword>
<dbReference type="InterPro" id="IPR002563">
    <property type="entry name" value="Flavin_Rdtase-like_dom"/>
</dbReference>
<dbReference type="KEGG" id="bgg:CFK41_13615"/>
<dbReference type="EMBL" id="CP023564">
    <property type="protein sequence ID" value="ATG55694.1"/>
    <property type="molecule type" value="Genomic_DNA"/>
</dbReference>
<organism evidence="3 4">
    <name type="scientific">Brachybacterium ginsengisoli</name>
    <dbReference type="NCBI Taxonomy" id="1331682"/>
    <lineage>
        <taxon>Bacteria</taxon>
        <taxon>Bacillati</taxon>
        <taxon>Actinomycetota</taxon>
        <taxon>Actinomycetes</taxon>
        <taxon>Micrococcales</taxon>
        <taxon>Dermabacteraceae</taxon>
        <taxon>Brachybacterium</taxon>
    </lineage>
</organism>
<dbReference type="Gene3D" id="2.30.110.10">
    <property type="entry name" value="Electron Transport, Fmn-binding Protein, Chain A"/>
    <property type="match status" value="1"/>
</dbReference>
<proteinExistence type="predicted"/>
<dbReference type="SUPFAM" id="SSF50475">
    <property type="entry name" value="FMN-binding split barrel"/>
    <property type="match status" value="1"/>
</dbReference>
<dbReference type="Proteomes" id="UP000217889">
    <property type="component" value="Chromosome"/>
</dbReference>
<keyword evidence="1" id="KW-0560">Oxidoreductase</keyword>
<dbReference type="Pfam" id="PF01613">
    <property type="entry name" value="Flavin_Reduct"/>
    <property type="match status" value="1"/>
</dbReference>
<gene>
    <name evidence="3" type="ORF">CFK41_13615</name>
</gene>
<evidence type="ECO:0000259" key="2">
    <source>
        <dbReference type="SMART" id="SM00903"/>
    </source>
</evidence>
<dbReference type="InterPro" id="IPR050268">
    <property type="entry name" value="NADH-dep_flavin_reductase"/>
</dbReference>
<dbReference type="AlphaFoldDB" id="A0A291H023"/>
<evidence type="ECO:0000313" key="4">
    <source>
        <dbReference type="Proteomes" id="UP000217889"/>
    </source>
</evidence>
<reference evidence="3 4" key="1">
    <citation type="journal article" date="2014" name="Int. J. Syst. Evol. Microbiol.">
        <title>Brachybacterium ginsengisoli sp. nov., isolated from soil of a ginseng field.</title>
        <authorList>
            <person name="Hoang V.A."/>
            <person name="Kim Y.J."/>
            <person name="Nguyen N.L."/>
            <person name="Yang D.C."/>
        </authorList>
    </citation>
    <scope>NUCLEOTIDE SEQUENCE [LARGE SCALE GENOMIC DNA]</scope>
    <source>
        <strain evidence="3 4">DCY80</strain>
    </source>
</reference>
<dbReference type="SMART" id="SM00903">
    <property type="entry name" value="Flavin_Reduct"/>
    <property type="match status" value="1"/>
</dbReference>
<dbReference type="GO" id="GO:0042602">
    <property type="term" value="F:riboflavin reductase (NADPH) activity"/>
    <property type="evidence" value="ECO:0007669"/>
    <property type="project" value="TreeGrafter"/>
</dbReference>
<name>A0A291H023_9MICO</name>
<accession>A0A291H023</accession>
<dbReference type="InterPro" id="IPR012349">
    <property type="entry name" value="Split_barrel_FMN-bd"/>
</dbReference>
<dbReference type="OrthoDB" id="9792858at2"/>
<dbReference type="GO" id="GO:0010181">
    <property type="term" value="F:FMN binding"/>
    <property type="evidence" value="ECO:0007669"/>
    <property type="project" value="InterPro"/>
</dbReference>
<evidence type="ECO:0000256" key="1">
    <source>
        <dbReference type="ARBA" id="ARBA00023002"/>
    </source>
</evidence>
<dbReference type="PANTHER" id="PTHR30466">
    <property type="entry name" value="FLAVIN REDUCTASE"/>
    <property type="match status" value="1"/>
</dbReference>